<protein>
    <submittedName>
        <fullName evidence="1">Uncharacterized protein</fullName>
    </submittedName>
</protein>
<keyword evidence="2" id="KW-1185">Reference proteome</keyword>
<reference evidence="1 2" key="1">
    <citation type="journal article" date="2016" name="Int. J. Syst. Evol. Microbiol.">
        <title>Agromyces aureus sp. nov., isolated from the rhizosphere of Salix caprea L. grown in a heavy-metal-contaminated soil.</title>
        <authorList>
            <person name="Corretto E."/>
            <person name="Antonielli L."/>
            <person name="Sessitsch A."/>
            <person name="Compant S."/>
            <person name="Gorfer M."/>
            <person name="Kuffner M."/>
            <person name="Brader G."/>
        </authorList>
    </citation>
    <scope>NUCLEOTIDE SEQUENCE [LARGE SCALE GENOMIC DNA]</scope>
    <source>
        <strain evidence="1 2">AR33</strain>
    </source>
</reference>
<dbReference type="AlphaFoldDB" id="A0A191WIM2"/>
<evidence type="ECO:0000313" key="2">
    <source>
        <dbReference type="Proteomes" id="UP000078437"/>
    </source>
</evidence>
<evidence type="ECO:0000313" key="1">
    <source>
        <dbReference type="EMBL" id="ANJ28106.1"/>
    </source>
</evidence>
<name>A0A191WIM2_9MICO</name>
<organism evidence="1 2">
    <name type="scientific">Agromyces aureus</name>
    <dbReference type="NCBI Taxonomy" id="453304"/>
    <lineage>
        <taxon>Bacteria</taxon>
        <taxon>Bacillati</taxon>
        <taxon>Actinomycetota</taxon>
        <taxon>Actinomycetes</taxon>
        <taxon>Micrococcales</taxon>
        <taxon>Microbacteriaceae</taxon>
        <taxon>Agromyces</taxon>
    </lineage>
</organism>
<sequence length="345" mass="39008">MTIQEFGWPMTPGDGGRNLELRYDRRIDENFLDVICDGPLRSLQEYAREARYPVDLQFRRDIHSGDQRAQLYVGLQRVLSVYWRSGRVRFEGHTKYGRYQRYGFDDAWREWMAADAVAGIVEDLDDYLELVIPKVASVATEGAVQSAITSFQSTNGRANGGRAMLDREFTPQFESSFVEDFVMNDVSATLLAAIQDAPVDRPRPTSFGPRLDVLGTRDGVLQAIEVKPKGVASIVWAPVQVIVYARLVQRWLGEDPEARDILRRLAEQRRRVGLLHDDVYLGSLDEVQPVIAVQRGGRDGSYLSDMMRVIEHLAHKGIGEAAALKVYEVSLSGRMRRLDKPLPLL</sequence>
<dbReference type="OrthoDB" id="5005901at2"/>
<accession>A0A191WIM2</accession>
<proteinExistence type="predicted"/>
<dbReference type="Proteomes" id="UP000078437">
    <property type="component" value="Chromosome"/>
</dbReference>
<dbReference type="RefSeq" id="WP_067879573.1">
    <property type="nucleotide sequence ID" value="NZ_CP013979.1"/>
</dbReference>
<gene>
    <name evidence="1" type="ORF">ATC03_16695</name>
</gene>
<dbReference type="KEGG" id="agy:ATC03_16695"/>
<dbReference type="EMBL" id="CP013979">
    <property type="protein sequence ID" value="ANJ28106.1"/>
    <property type="molecule type" value="Genomic_DNA"/>
</dbReference>
<reference evidence="2" key="2">
    <citation type="submission" date="2016-01" db="EMBL/GenBank/DDBJ databases">
        <title>Complete genome sequence of Agromyces aureus AR33T and comparison with related organisms.</title>
        <authorList>
            <person name="Corretto E."/>
            <person name="Antonielli L."/>
            <person name="Sessitsch A."/>
            <person name="Brader G."/>
        </authorList>
    </citation>
    <scope>NUCLEOTIDE SEQUENCE [LARGE SCALE GENOMIC DNA]</scope>
    <source>
        <strain evidence="2">AR33</strain>
    </source>
</reference>